<dbReference type="OrthoDB" id="9805924at2"/>
<reference evidence="4 5" key="1">
    <citation type="submission" date="2019-05" db="EMBL/GenBank/DDBJ databases">
        <authorList>
            <person name="Narsing Rao M.P."/>
            <person name="Li W.J."/>
        </authorList>
    </citation>
    <scope>NUCLEOTIDE SEQUENCE [LARGE SCALE GENOMIC DNA]</scope>
    <source>
        <strain evidence="4 5">SYSU_K30003</strain>
    </source>
</reference>
<evidence type="ECO:0000256" key="2">
    <source>
        <dbReference type="ARBA" id="ARBA00023315"/>
    </source>
</evidence>
<dbReference type="InterPro" id="IPR050832">
    <property type="entry name" value="Bact_Acetyltransf"/>
</dbReference>
<dbReference type="Gene3D" id="3.40.630.30">
    <property type="match status" value="1"/>
</dbReference>
<dbReference type="PROSITE" id="PS51186">
    <property type="entry name" value="GNAT"/>
    <property type="match status" value="1"/>
</dbReference>
<evidence type="ECO:0000313" key="5">
    <source>
        <dbReference type="Proteomes" id="UP000309676"/>
    </source>
</evidence>
<evidence type="ECO:0000256" key="1">
    <source>
        <dbReference type="ARBA" id="ARBA00022679"/>
    </source>
</evidence>
<gene>
    <name evidence="4" type="ORF">FE782_02340</name>
</gene>
<dbReference type="PANTHER" id="PTHR43877:SF1">
    <property type="entry name" value="ACETYLTRANSFERASE"/>
    <property type="match status" value="1"/>
</dbReference>
<keyword evidence="1 4" id="KW-0808">Transferase</keyword>
<dbReference type="PANTHER" id="PTHR43877">
    <property type="entry name" value="AMINOALKYLPHOSPHONATE N-ACETYLTRANSFERASE-RELATED-RELATED"/>
    <property type="match status" value="1"/>
</dbReference>
<dbReference type="SUPFAM" id="SSF55729">
    <property type="entry name" value="Acyl-CoA N-acyltransferases (Nat)"/>
    <property type="match status" value="1"/>
</dbReference>
<evidence type="ECO:0000259" key="3">
    <source>
        <dbReference type="PROSITE" id="PS51186"/>
    </source>
</evidence>
<feature type="domain" description="N-acetyltransferase" evidence="3">
    <location>
        <begin position="121"/>
        <end position="256"/>
    </location>
</feature>
<protein>
    <submittedName>
        <fullName evidence="4">GNAT family N-acetyltransferase</fullName>
    </submittedName>
</protein>
<dbReference type="RefSeq" id="WP_138192086.1">
    <property type="nucleotide sequence ID" value="NZ_VCIW01000001.1"/>
</dbReference>
<dbReference type="InterPro" id="IPR056935">
    <property type="entry name" value="Rv0428c-like_C"/>
</dbReference>
<organism evidence="4 5">
    <name type="scientific">Paenibacillus antri</name>
    <dbReference type="NCBI Taxonomy" id="2582848"/>
    <lineage>
        <taxon>Bacteria</taxon>
        <taxon>Bacillati</taxon>
        <taxon>Bacillota</taxon>
        <taxon>Bacilli</taxon>
        <taxon>Bacillales</taxon>
        <taxon>Paenibacillaceae</taxon>
        <taxon>Paenibacillus</taxon>
    </lineage>
</organism>
<dbReference type="AlphaFoldDB" id="A0A5R9GKP6"/>
<keyword evidence="2" id="KW-0012">Acyltransferase</keyword>
<dbReference type="InterPro" id="IPR016181">
    <property type="entry name" value="Acyl_CoA_acyltransferase"/>
</dbReference>
<dbReference type="GO" id="GO:0016747">
    <property type="term" value="F:acyltransferase activity, transferring groups other than amino-acyl groups"/>
    <property type="evidence" value="ECO:0007669"/>
    <property type="project" value="InterPro"/>
</dbReference>
<dbReference type="Proteomes" id="UP000309676">
    <property type="component" value="Unassembled WGS sequence"/>
</dbReference>
<name>A0A5R9GKP6_9BACL</name>
<accession>A0A5R9GKP6</accession>
<dbReference type="InterPro" id="IPR000182">
    <property type="entry name" value="GNAT_dom"/>
</dbReference>
<proteinExistence type="predicted"/>
<comment type="caution">
    <text evidence="4">The sequence shown here is derived from an EMBL/GenBank/DDBJ whole genome shotgun (WGS) entry which is preliminary data.</text>
</comment>
<dbReference type="Pfam" id="PF24553">
    <property type="entry name" value="Rv0428c_C"/>
    <property type="match status" value="1"/>
</dbReference>
<sequence length="256" mass="28069">MEPGEVRLDVVRLVEELAANAWAPYTVQALGGWRLRATFGVTKRANSAWTVGATPDGDWLDAVERFYRRRGMPSCFYLSDATPDGIDDALAAAGYEKLFPCFFMTGSASETSARFPADDRFEARYADEAGDDWIADFIRLEGFEPARAAAYAHIFRAIGPAKTFLRLTSRDGDTVALATAVAERGHAGLSNVVVAPAFRRQGAAAQLLRALAAWADAEGARTLWLQVLEDNAPAIALYRKAGFDVLSRCHYRQKKL</sequence>
<evidence type="ECO:0000313" key="4">
    <source>
        <dbReference type="EMBL" id="TLS54204.1"/>
    </source>
</evidence>
<dbReference type="EMBL" id="VCIW01000001">
    <property type="protein sequence ID" value="TLS54204.1"/>
    <property type="molecule type" value="Genomic_DNA"/>
</dbReference>
<keyword evidence="5" id="KW-1185">Reference proteome</keyword>